<dbReference type="Proteomes" id="UP000095286">
    <property type="component" value="Unplaced"/>
</dbReference>
<evidence type="ECO:0000313" key="1">
    <source>
        <dbReference type="Proteomes" id="UP000095286"/>
    </source>
</evidence>
<protein>
    <submittedName>
        <fullName evidence="2">CNH domain-containing protein</fullName>
    </submittedName>
</protein>
<proteinExistence type="predicted"/>
<sequence>MEEVQWIEEKSIQEPVNNNNNIKEESASNHHVTFDDSVKDDDDTNTITDTLQLEDREADHLDHCQAKLKKNIKEALNLLDQLNFEPKDRSYLNEISFEENKKIEPKQTPSPNVISSNSISSFSLTASSYIISEIEMDTPNGMLIIPNSPYIVVTDSAKGLIVFNMETKTQQIIREENWKDVQAPAYDWRKEEVNVVITLKEDLSFQVCKINVGSMNIASKINFPKILKDNKLSRVRLAVADNGFVYMSLNCKGCGTLYELDASQKWTELVVKRGHFYSDIIVLKVINSVTEVLLLEETKGYLIMECVWQSTSSARGIVVPVEKPMALTSTSGSKRIFVVDNATHSALELNKANFERLKNVALVDTGKNLISATERYLAILNTTTKTVKLHLV</sequence>
<accession>A0AC35U8G2</accession>
<name>A0AC35U8G2_9BILA</name>
<organism evidence="1 2">
    <name type="scientific">Rhabditophanes sp. KR3021</name>
    <dbReference type="NCBI Taxonomy" id="114890"/>
    <lineage>
        <taxon>Eukaryota</taxon>
        <taxon>Metazoa</taxon>
        <taxon>Ecdysozoa</taxon>
        <taxon>Nematoda</taxon>
        <taxon>Chromadorea</taxon>
        <taxon>Rhabditida</taxon>
        <taxon>Tylenchina</taxon>
        <taxon>Panagrolaimomorpha</taxon>
        <taxon>Strongyloidoidea</taxon>
        <taxon>Alloionematidae</taxon>
        <taxon>Rhabditophanes</taxon>
    </lineage>
</organism>
<reference evidence="2" key="1">
    <citation type="submission" date="2016-11" db="UniProtKB">
        <authorList>
            <consortium name="WormBaseParasite"/>
        </authorList>
    </citation>
    <scope>IDENTIFICATION</scope>
    <source>
        <strain evidence="2">KR3021</strain>
    </source>
</reference>
<dbReference type="WBParaSite" id="RSKR_0000872000.1">
    <property type="protein sequence ID" value="RSKR_0000872000.1"/>
    <property type="gene ID" value="RSKR_0000872000"/>
</dbReference>
<evidence type="ECO:0000313" key="2">
    <source>
        <dbReference type="WBParaSite" id="RSKR_0000872000.1"/>
    </source>
</evidence>